<keyword evidence="2" id="KW-0261">Viral envelope protein</keyword>
<gene>
    <name evidence="2" type="primary">env</name>
</gene>
<evidence type="ECO:0000313" key="2">
    <source>
        <dbReference type="EMBL" id="AAK84912.1"/>
    </source>
</evidence>
<evidence type="ECO:0000256" key="1">
    <source>
        <dbReference type="SAM" id="Phobius"/>
    </source>
</evidence>
<feature type="transmembrane region" description="Helical" evidence="1">
    <location>
        <begin position="12"/>
        <end position="31"/>
    </location>
</feature>
<name>Q90RF9_HV1</name>
<reference evidence="2" key="1">
    <citation type="journal article" date="2002" name="AIDS Res. Hum. Retroviruses">
        <title>Genetic subtypes of HIV type 1 based on the vpu/env sequences in the Republic of Congo.</title>
        <authorList>
            <person name="Taniguchi Y."/>
            <person name="Takehisa J."/>
            <person name="Bikandou B."/>
            <person name="Mboudjeka I."/>
            <person name="N'Doundou-N'Kodia M.Y."/>
            <person name="Obengui"/>
            <person name="M'Pandi M."/>
            <person name="M'Pele P."/>
            <person name="Harada Y."/>
            <person name="Ido E."/>
            <person name="Hayami M."/>
            <person name="Ichimura H."/>
            <person name="Parra H.J."/>
        </authorList>
    </citation>
    <scope>NUCLEOTIDE SEQUENCE</scope>
    <source>
        <strain evidence="2">97CG257</strain>
    </source>
</reference>
<organism evidence="2">
    <name type="scientific">Human immunodeficiency virus type 1</name>
    <name type="common">HIV-1</name>
    <dbReference type="NCBI Taxonomy" id="11676"/>
    <lineage>
        <taxon>Viruses</taxon>
        <taxon>Riboviria</taxon>
        <taxon>Pararnavirae</taxon>
        <taxon>Artverviricota</taxon>
        <taxon>Revtraviricetes</taxon>
        <taxon>Ortervirales</taxon>
        <taxon>Retroviridae</taxon>
        <taxon>Orthoretrovirinae</taxon>
        <taxon>Lentivirus</taxon>
        <taxon>Lentivirus humimdef1</taxon>
    </lineage>
</organism>
<dbReference type="GO" id="GO:0019031">
    <property type="term" value="C:viral envelope"/>
    <property type="evidence" value="ECO:0007669"/>
    <property type="project" value="UniProtKB-KW"/>
</dbReference>
<keyword evidence="2" id="KW-0946">Virion</keyword>
<organismHost>
    <name type="scientific">Homo sapiens</name>
    <name type="common">Human</name>
    <dbReference type="NCBI Taxonomy" id="9606"/>
</organismHost>
<sequence length="37" mass="4356">MRVMGIRRNYPPFWNWGILILGLVIICSALKDNLWVP</sequence>
<keyword evidence="1" id="KW-1133">Transmembrane helix</keyword>
<accession>Q90RF9</accession>
<keyword evidence="1" id="KW-0472">Membrane</keyword>
<protein>
    <submittedName>
        <fullName evidence="2">Envelope glycoprotein</fullName>
    </submittedName>
</protein>
<dbReference type="EMBL" id="AF127549">
    <property type="protein sequence ID" value="AAK84912.1"/>
    <property type="molecule type" value="Genomic_DNA"/>
</dbReference>
<feature type="non-terminal residue" evidence="2">
    <location>
        <position position="37"/>
    </location>
</feature>
<proteinExistence type="predicted"/>
<keyword evidence="1" id="KW-0812">Transmembrane</keyword>